<dbReference type="RefSeq" id="WP_342746610.1">
    <property type="nucleotide sequence ID" value="NZ_FZOS01000023.1"/>
</dbReference>
<organism evidence="1 2">
    <name type="scientific">Edaphosphingomonas laterariae</name>
    <dbReference type="NCBI Taxonomy" id="861865"/>
    <lineage>
        <taxon>Bacteria</taxon>
        <taxon>Pseudomonadati</taxon>
        <taxon>Pseudomonadota</taxon>
        <taxon>Alphaproteobacteria</taxon>
        <taxon>Sphingomonadales</taxon>
        <taxon>Rhizorhabdaceae</taxon>
        <taxon>Edaphosphingomonas</taxon>
    </lineage>
</organism>
<keyword evidence="2" id="KW-1185">Reference proteome</keyword>
<sequence length="454" mass="49759">MSEPFDPADTDAWIAHGRSPVQAAALADAWRRFPDLANDSPLDQRMARMRERVTALRPVMEAMAHMVEAERQARNFAFTARRVAEGRGDDRDRAILRARDLHGHDWDRSVRYADGWYAAHAGWDPECRKPGPLDAGAEAYDHGFCDGGGNRDDLFDTARRALMVDRTPTSSAILPARPRPSEWLKPTDVPRPARWHRRLLLIGAPEAGLVAAPAKTALLRPALDSCSGCGEATIVVISGAGFHPLDRADTALPLGGPEALEVLASDRALQACLRALLGDRDFDDILVAAQGYYLALLDAHAAALPLCRTMERTRNTALQQRTHFRIWLDRGFLAGQTVGAGHIRWGKAVNGLTGRLGEFTARYAGKLPPRGHRIVIETADGKPAAGFVTARGEPLAWETVIANRARLRSTMAARLRAFGGATRLAWPRPANTSIQGRNDDENPKGDYWRHAVDA</sequence>
<proteinExistence type="predicted"/>
<reference evidence="2" key="1">
    <citation type="submission" date="2017-06" db="EMBL/GenBank/DDBJ databases">
        <authorList>
            <person name="Varghese N."/>
            <person name="Submissions S."/>
        </authorList>
    </citation>
    <scope>NUCLEOTIDE SEQUENCE [LARGE SCALE GENOMIC DNA]</scope>
    <source>
        <strain evidence="2">LNB2</strain>
    </source>
</reference>
<evidence type="ECO:0000313" key="1">
    <source>
        <dbReference type="EMBL" id="SNS91104.1"/>
    </source>
</evidence>
<dbReference type="AlphaFoldDB" id="A0A239IFA5"/>
<dbReference type="Proteomes" id="UP000198281">
    <property type="component" value="Unassembled WGS sequence"/>
</dbReference>
<name>A0A239IFA5_9SPHN</name>
<gene>
    <name evidence="1" type="ORF">SAMN06295912_12332</name>
</gene>
<dbReference type="EMBL" id="FZOS01000023">
    <property type="protein sequence ID" value="SNS91104.1"/>
    <property type="molecule type" value="Genomic_DNA"/>
</dbReference>
<accession>A0A239IFA5</accession>
<evidence type="ECO:0000313" key="2">
    <source>
        <dbReference type="Proteomes" id="UP000198281"/>
    </source>
</evidence>
<protein>
    <submittedName>
        <fullName evidence="1">Uncharacterized protein</fullName>
    </submittedName>
</protein>